<dbReference type="PROSITE" id="PS51257">
    <property type="entry name" value="PROKAR_LIPOPROTEIN"/>
    <property type="match status" value="1"/>
</dbReference>
<evidence type="ECO:0008006" key="3">
    <source>
        <dbReference type="Google" id="ProtNLM"/>
    </source>
</evidence>
<sequence length="904" mass="101012">MNSDQKSLTQGWAAIAQGCQDALGWVDAVRSGSRRLDNEADKLNLSLLRTRNQANSLTLVARTPMTFGFFGISQAGKSYLISALAAGSNGSLEALYGERRVDFIKEVNPVGGGKEATGLVTRFTRQAPAAPAGYPVPLRLFSEIDLAKILANAWFNDFNHEQLSFQLDEARVEERLRPFLQRATQAKSYNGVSQEDVVALWDYLNASFRKSVEKLEHAYWPQVLKIAPALSPGERAELFSLLWGELPALTETYRSLANVLTKLNHARTVFAPLETLIDHSNGSIMNVDSLNRLGSSQDRHVEIRYWKEEQQIGSASLTQAELAALTTELIFPLAEVEADSVVEQVDLLDFPGYRGRLKITALEEAGREGLNPICQLLLRGKVAYLFERYTDNQEMNALVVCASSAKQSDVADVGPVLNRWVEKTQGKSAEERQGRNPGLFWAITMCDMRINSSLQLTTEQLKEGWEGMLHMTLLERFAQYDWLQQWAPGQAFNNCFLVRKPGLDNPFIDLKDGTEQERNKEACITERYRQKLDEMGSTFISAKNVLQHVTEPSKAWHAMLELNDGGMGRLTKALRGVAHLEFKLARLQQQLEQCREETGNRRLGRWYEKDGDGQLVKKQAIAKELWQGLSACSHSMGELINRLDLPTQELNNIYLSIRDRNPEPSNDGDSLAANAFTASPFGNNPFGDNPFGSDPFADAPAEIAVVDAPASTAQERVGQDDDFAHQAFKAWVAHLRELPQQAPQWRQLGMNSELINHLSEELITAATRLDLEGTLKRALAGQEQAGTRREHLMARQVLRAQLTMRDFIAWFGYLTLPPEKVPNSYVGEKNKVFLRQKPLMNDELPQLAAVAPQPGVSYLGDWLSALMSVVLDNAGHSATRDISVEHNRQLGQIISQLKQENMPC</sequence>
<dbReference type="AlphaFoldDB" id="A0A0J5KU46"/>
<dbReference type="Proteomes" id="UP000036196">
    <property type="component" value="Unassembled WGS sequence"/>
</dbReference>
<dbReference type="PATRIC" id="fig|61647.15.peg.3548"/>
<reference evidence="1 2" key="1">
    <citation type="submission" date="2015-05" db="EMBL/GenBank/DDBJ databases">
        <title>Genome sequences of Pluralibacter gergoviae.</title>
        <authorList>
            <person name="Greninger A.L."/>
            <person name="Miller S."/>
        </authorList>
    </citation>
    <scope>NUCLEOTIDE SEQUENCE [LARGE SCALE GENOMIC DNA]</scope>
    <source>
        <strain evidence="1 2">JS81F13</strain>
    </source>
</reference>
<accession>A0A0J5KU46</accession>
<name>A0A0J5KU46_PLUGE</name>
<comment type="caution">
    <text evidence="1">The sequence shown here is derived from an EMBL/GenBank/DDBJ whole genome shotgun (WGS) entry which is preliminary data.</text>
</comment>
<dbReference type="Pfam" id="PF10139">
    <property type="entry name" value="Virul_Fac"/>
    <property type="match status" value="1"/>
</dbReference>
<keyword evidence="2" id="KW-1185">Reference proteome</keyword>
<dbReference type="RefSeq" id="WP_017901257.1">
    <property type="nucleotide sequence ID" value="NZ_LDZF01000035.1"/>
</dbReference>
<gene>
    <name evidence="1" type="ORF">ABW06_23210</name>
</gene>
<dbReference type="PIRSF" id="PIRSF034586">
    <property type="entry name" value="Vir_effector_SfrC"/>
    <property type="match status" value="1"/>
</dbReference>
<evidence type="ECO:0000313" key="2">
    <source>
        <dbReference type="Proteomes" id="UP000036196"/>
    </source>
</evidence>
<dbReference type="InterPro" id="IPR017030">
    <property type="entry name" value="Vir_effector_SfrC"/>
</dbReference>
<dbReference type="EMBL" id="LDZF01000035">
    <property type="protein sequence ID" value="KMK11071.1"/>
    <property type="molecule type" value="Genomic_DNA"/>
</dbReference>
<evidence type="ECO:0000313" key="1">
    <source>
        <dbReference type="EMBL" id="KMK11071.1"/>
    </source>
</evidence>
<proteinExistence type="predicted"/>
<protein>
    <recommendedName>
        <fullName evidence="3">Bacterial virulence factor</fullName>
    </recommendedName>
</protein>
<organism evidence="1 2">
    <name type="scientific">Pluralibacter gergoviae</name>
    <name type="common">Enterobacter gergoviae</name>
    <dbReference type="NCBI Taxonomy" id="61647"/>
    <lineage>
        <taxon>Bacteria</taxon>
        <taxon>Pseudomonadati</taxon>
        <taxon>Pseudomonadota</taxon>
        <taxon>Gammaproteobacteria</taxon>
        <taxon>Enterobacterales</taxon>
        <taxon>Enterobacteriaceae</taxon>
        <taxon>Pluralibacter</taxon>
    </lineage>
</organism>